<dbReference type="InterPro" id="IPR011303">
    <property type="entry name" value="RnfD_bac"/>
</dbReference>
<evidence type="ECO:0000256" key="4">
    <source>
        <dbReference type="ARBA" id="ARBA00022643"/>
    </source>
</evidence>
<dbReference type="InterPro" id="IPR004338">
    <property type="entry name" value="NqrB/RnfD"/>
</dbReference>
<accession>A0A841HEW3</accession>
<feature type="transmembrane region" description="Helical" evidence="10">
    <location>
        <begin position="233"/>
        <end position="250"/>
    </location>
</feature>
<comment type="subcellular location">
    <subcellularLocation>
        <location evidence="10">Cell inner membrane</location>
        <topology evidence="10">Multi-pass membrane protein</topology>
    </subcellularLocation>
</comment>
<dbReference type="GO" id="GO:0022900">
    <property type="term" value="P:electron transport chain"/>
    <property type="evidence" value="ECO:0007669"/>
    <property type="project" value="UniProtKB-UniRule"/>
</dbReference>
<comment type="caution">
    <text evidence="11">The sequence shown here is derived from an EMBL/GenBank/DDBJ whole genome shotgun (WGS) entry which is preliminary data.</text>
</comment>
<evidence type="ECO:0000313" key="11">
    <source>
        <dbReference type="EMBL" id="MBB6091407.1"/>
    </source>
</evidence>
<keyword evidence="12" id="KW-1185">Reference proteome</keyword>
<dbReference type="GO" id="GO:0055085">
    <property type="term" value="P:transmembrane transport"/>
    <property type="evidence" value="ECO:0007669"/>
    <property type="project" value="InterPro"/>
</dbReference>
<feature type="modified residue" description="FMN phosphoryl threonine" evidence="10">
    <location>
        <position position="179"/>
    </location>
</feature>
<dbReference type="NCBIfam" id="NF002011">
    <property type="entry name" value="PRK00816.1"/>
    <property type="match status" value="1"/>
</dbReference>
<evidence type="ECO:0000256" key="3">
    <source>
        <dbReference type="ARBA" id="ARBA00022630"/>
    </source>
</evidence>
<comment type="caution">
    <text evidence="10">Lacks conserved residue(s) required for the propagation of feature annotation.</text>
</comment>
<dbReference type="PANTHER" id="PTHR30578">
    <property type="entry name" value="ELECTRON TRANSPORT COMPLEX PROTEIN RNFD"/>
    <property type="match status" value="1"/>
</dbReference>
<keyword evidence="1 10" id="KW-0813">Transport</keyword>
<evidence type="ECO:0000256" key="10">
    <source>
        <dbReference type="HAMAP-Rule" id="MF_00462"/>
    </source>
</evidence>
<sequence>MTAAPHTVAPANTVGRVMRQVLYALLPAICLHIIFFGPGLVIQILLGVTAAVAAESLALRLRGQPVQKFLMDGSAAITAVLIALCLPPLAPWWLIVSGTAFAILVAKHLYGGLGSNPFNPAMVGYAVLLVSFPAQLTRWLPPDISGLQTVAFSLPETLHTIFTGSLPTSLQWDAVTSPTPLNALRTGVAMGQTLQEATAQPIFGMLGGRGWDWINVALLAGGVWLLSQRLIRWHTPVAMLAGLTIPAAIMSAVDPGSYPGPMFHLTAGASMLGAFFIATDPVTSATSDRGKLIYGAGIGVITYVIRSWGGYPDGIAFAVLLMNLSAPLIDRFTVPRIYGHSR</sequence>
<comment type="subunit">
    <text evidence="10">The complex is composed of six subunits: RnfA, RnfB, RnfC, RnfD, RnfE and RnfG.</text>
</comment>
<feature type="transmembrane region" description="Helical" evidence="10">
    <location>
        <begin position="262"/>
        <end position="280"/>
    </location>
</feature>
<keyword evidence="9 10" id="KW-0472">Membrane</keyword>
<dbReference type="EC" id="7.-.-.-" evidence="10"/>
<dbReference type="PANTHER" id="PTHR30578:SF0">
    <property type="entry name" value="ION-TRANSLOCATING OXIDOREDUCTASE COMPLEX SUBUNIT D"/>
    <property type="match status" value="1"/>
</dbReference>
<name>A0A841HEW3_9GAMM</name>
<dbReference type="RefSeq" id="WP_184329208.1">
    <property type="nucleotide sequence ID" value="NZ_JACHHZ010000001.1"/>
</dbReference>
<evidence type="ECO:0000256" key="9">
    <source>
        <dbReference type="ARBA" id="ARBA00023136"/>
    </source>
</evidence>
<proteinExistence type="inferred from homology"/>
<evidence type="ECO:0000256" key="7">
    <source>
        <dbReference type="ARBA" id="ARBA00022982"/>
    </source>
</evidence>
<keyword evidence="4 10" id="KW-0288">FMN</keyword>
<keyword evidence="8 10" id="KW-1133">Transmembrane helix</keyword>
<comment type="similarity">
    <text evidence="10">Belongs to the NqrB/RnfD family.</text>
</comment>
<dbReference type="Pfam" id="PF03116">
    <property type="entry name" value="NQR2_RnfD_RnfE"/>
    <property type="match status" value="1"/>
</dbReference>
<evidence type="ECO:0000256" key="8">
    <source>
        <dbReference type="ARBA" id="ARBA00022989"/>
    </source>
</evidence>
<keyword evidence="6 10" id="KW-1278">Translocase</keyword>
<feature type="transmembrane region" description="Helical" evidence="10">
    <location>
        <begin position="292"/>
        <end position="309"/>
    </location>
</feature>
<organism evidence="11 12">
    <name type="scientific">Povalibacter uvarum</name>
    <dbReference type="NCBI Taxonomy" id="732238"/>
    <lineage>
        <taxon>Bacteria</taxon>
        <taxon>Pseudomonadati</taxon>
        <taxon>Pseudomonadota</taxon>
        <taxon>Gammaproteobacteria</taxon>
        <taxon>Steroidobacterales</taxon>
        <taxon>Steroidobacteraceae</taxon>
        <taxon>Povalibacter</taxon>
    </lineage>
</organism>
<evidence type="ECO:0000256" key="2">
    <source>
        <dbReference type="ARBA" id="ARBA00022553"/>
    </source>
</evidence>
<evidence type="ECO:0000256" key="6">
    <source>
        <dbReference type="ARBA" id="ARBA00022967"/>
    </source>
</evidence>
<keyword evidence="3 10" id="KW-0285">Flavoprotein</keyword>
<keyword evidence="7 10" id="KW-0249">Electron transport</keyword>
<comment type="function">
    <text evidence="10">Part of a membrane-bound complex that couples electron transfer with translocation of ions across the membrane.</text>
</comment>
<evidence type="ECO:0000256" key="5">
    <source>
        <dbReference type="ARBA" id="ARBA00022692"/>
    </source>
</evidence>
<keyword evidence="2 10" id="KW-0597">Phosphoprotein</keyword>
<gene>
    <name evidence="10" type="primary">rnfD</name>
    <name evidence="11" type="ORF">HNQ60_000253</name>
</gene>
<evidence type="ECO:0000256" key="1">
    <source>
        <dbReference type="ARBA" id="ARBA00022448"/>
    </source>
</evidence>
<dbReference type="Proteomes" id="UP000588068">
    <property type="component" value="Unassembled WGS sequence"/>
</dbReference>
<comment type="cofactor">
    <cofactor evidence="10">
        <name>FMN</name>
        <dbReference type="ChEBI" id="CHEBI:58210"/>
    </cofactor>
</comment>
<dbReference type="EMBL" id="JACHHZ010000001">
    <property type="protein sequence ID" value="MBB6091407.1"/>
    <property type="molecule type" value="Genomic_DNA"/>
</dbReference>
<dbReference type="GO" id="GO:0005886">
    <property type="term" value="C:plasma membrane"/>
    <property type="evidence" value="ECO:0007669"/>
    <property type="project" value="UniProtKB-SubCell"/>
</dbReference>
<keyword evidence="5 10" id="KW-0812">Transmembrane</keyword>
<dbReference type="AlphaFoldDB" id="A0A841HEW3"/>
<feature type="transmembrane region" description="Helical" evidence="10">
    <location>
        <begin position="20"/>
        <end position="48"/>
    </location>
</feature>
<keyword evidence="10" id="KW-1003">Cell membrane</keyword>
<dbReference type="HAMAP" id="MF_00462">
    <property type="entry name" value="RsxD_RnfD"/>
    <property type="match status" value="1"/>
</dbReference>
<protein>
    <recommendedName>
        <fullName evidence="10">Ion-translocating oxidoreductase complex subunit D</fullName>
        <ecNumber evidence="10">7.-.-.-</ecNumber>
    </recommendedName>
    <alternativeName>
        <fullName evidence="10">Rnf electron transport complex subunit D</fullName>
    </alternativeName>
</protein>
<feature type="transmembrane region" description="Helical" evidence="10">
    <location>
        <begin position="69"/>
        <end position="86"/>
    </location>
</feature>
<keyword evidence="10" id="KW-0997">Cell inner membrane</keyword>
<reference evidence="11 12" key="1">
    <citation type="submission" date="2020-08" db="EMBL/GenBank/DDBJ databases">
        <title>Genomic Encyclopedia of Type Strains, Phase IV (KMG-IV): sequencing the most valuable type-strain genomes for metagenomic binning, comparative biology and taxonomic classification.</title>
        <authorList>
            <person name="Goeker M."/>
        </authorList>
    </citation>
    <scope>NUCLEOTIDE SEQUENCE [LARGE SCALE GENOMIC DNA]</scope>
    <source>
        <strain evidence="11 12">DSM 26723</strain>
    </source>
</reference>
<dbReference type="NCBIfam" id="TIGR01946">
    <property type="entry name" value="rnfD"/>
    <property type="match status" value="1"/>
</dbReference>
<evidence type="ECO:0000313" key="12">
    <source>
        <dbReference type="Proteomes" id="UP000588068"/>
    </source>
</evidence>